<dbReference type="PANTHER" id="PTHR23026:SF90">
    <property type="entry name" value="IODOTYROSINE DEIODINASE 1"/>
    <property type="match status" value="1"/>
</dbReference>
<dbReference type="GO" id="GO:0016491">
    <property type="term" value="F:oxidoreductase activity"/>
    <property type="evidence" value="ECO:0007669"/>
    <property type="project" value="UniProtKB-KW"/>
</dbReference>
<dbReference type="EMBL" id="JAAXOO010000001">
    <property type="protein sequence ID" value="NKY32807.1"/>
    <property type="molecule type" value="Genomic_DNA"/>
</dbReference>
<evidence type="ECO:0000256" key="3">
    <source>
        <dbReference type="ARBA" id="ARBA00023002"/>
    </source>
</evidence>
<name>A0A846XBK5_9NOCA</name>
<evidence type="ECO:0000313" key="5">
    <source>
        <dbReference type="EMBL" id="NKY32807.1"/>
    </source>
</evidence>
<dbReference type="Pfam" id="PF00881">
    <property type="entry name" value="Nitroreductase"/>
    <property type="match status" value="1"/>
</dbReference>
<gene>
    <name evidence="5" type="ORF">HGA13_06905</name>
</gene>
<keyword evidence="2" id="KW-0288">FMN</keyword>
<sequence>MNFAGTDHLLSTTRAVRRRLDLKRPVEREVILECLRLAIQAPTASNMQSWRWLVIDDPGVRAEVAEIYVRGTASRIERRRDHATDPQSRRVYDSALYLTTILDRVPALIVPCAEGRLDGPRALDPAVFYGSIFPAIWSLQLALRSRGLGSVMTTPFLGDQEALYMQALRIPATVTPVALLPVAYTIGDEFKPAKRPPVETITQWNRWTE</sequence>
<dbReference type="AlphaFoldDB" id="A0A846XBK5"/>
<dbReference type="Gene3D" id="3.40.109.10">
    <property type="entry name" value="NADH Oxidase"/>
    <property type="match status" value="1"/>
</dbReference>
<feature type="domain" description="Nitroreductase" evidence="4">
    <location>
        <begin position="14"/>
        <end position="184"/>
    </location>
</feature>
<comment type="caution">
    <text evidence="5">The sequence shown here is derived from an EMBL/GenBank/DDBJ whole genome shotgun (WGS) entry which is preliminary data.</text>
</comment>
<proteinExistence type="predicted"/>
<evidence type="ECO:0000256" key="1">
    <source>
        <dbReference type="ARBA" id="ARBA00022630"/>
    </source>
</evidence>
<keyword evidence="1" id="KW-0285">Flavoprotein</keyword>
<evidence type="ECO:0000256" key="2">
    <source>
        <dbReference type="ARBA" id="ARBA00022643"/>
    </source>
</evidence>
<dbReference type="RefSeq" id="WP_068038163.1">
    <property type="nucleotide sequence ID" value="NZ_JAAXOO010000001.1"/>
</dbReference>
<organism evidence="5 6">
    <name type="scientific">Nocardia speluncae</name>
    <dbReference type="NCBI Taxonomy" id="419477"/>
    <lineage>
        <taxon>Bacteria</taxon>
        <taxon>Bacillati</taxon>
        <taxon>Actinomycetota</taxon>
        <taxon>Actinomycetes</taxon>
        <taxon>Mycobacteriales</taxon>
        <taxon>Nocardiaceae</taxon>
        <taxon>Nocardia</taxon>
    </lineage>
</organism>
<dbReference type="SUPFAM" id="SSF55469">
    <property type="entry name" value="FMN-dependent nitroreductase-like"/>
    <property type="match status" value="1"/>
</dbReference>
<dbReference type="CDD" id="cd02062">
    <property type="entry name" value="Nitro_FMN_reductase"/>
    <property type="match status" value="1"/>
</dbReference>
<keyword evidence="3" id="KW-0560">Oxidoreductase</keyword>
<dbReference type="PANTHER" id="PTHR23026">
    <property type="entry name" value="NADPH NITROREDUCTASE"/>
    <property type="match status" value="1"/>
</dbReference>
<evidence type="ECO:0000313" key="6">
    <source>
        <dbReference type="Proteomes" id="UP000565715"/>
    </source>
</evidence>
<accession>A0A846XBK5</accession>
<dbReference type="InterPro" id="IPR000415">
    <property type="entry name" value="Nitroreductase-like"/>
</dbReference>
<reference evidence="5 6" key="1">
    <citation type="submission" date="2020-04" db="EMBL/GenBank/DDBJ databases">
        <title>MicrobeNet Type strains.</title>
        <authorList>
            <person name="Nicholson A.C."/>
        </authorList>
    </citation>
    <scope>NUCLEOTIDE SEQUENCE [LARGE SCALE GENOMIC DNA]</scope>
    <source>
        <strain evidence="5 6">DSM 45078</strain>
    </source>
</reference>
<keyword evidence="6" id="KW-1185">Reference proteome</keyword>
<evidence type="ECO:0000259" key="4">
    <source>
        <dbReference type="Pfam" id="PF00881"/>
    </source>
</evidence>
<dbReference type="InterPro" id="IPR029479">
    <property type="entry name" value="Nitroreductase"/>
</dbReference>
<dbReference type="Proteomes" id="UP000565715">
    <property type="component" value="Unassembled WGS sequence"/>
</dbReference>
<protein>
    <submittedName>
        <fullName evidence="5">Nitroreductase family protein</fullName>
    </submittedName>
</protein>
<dbReference type="InterPro" id="IPR050627">
    <property type="entry name" value="Nitroreductase/BluB"/>
</dbReference>